<evidence type="ECO:0000256" key="10">
    <source>
        <dbReference type="SAM" id="Phobius"/>
    </source>
</evidence>
<dbReference type="InterPro" id="IPR002524">
    <property type="entry name" value="Cation_efflux"/>
</dbReference>
<dbReference type="GO" id="GO:0005886">
    <property type="term" value="C:plasma membrane"/>
    <property type="evidence" value="ECO:0007669"/>
    <property type="project" value="TreeGrafter"/>
</dbReference>
<dbReference type="Pfam" id="PF16916">
    <property type="entry name" value="ZT_dimer"/>
    <property type="match status" value="1"/>
</dbReference>
<feature type="transmembrane region" description="Helical" evidence="10">
    <location>
        <begin position="35"/>
        <end position="55"/>
    </location>
</feature>
<evidence type="ECO:0000259" key="11">
    <source>
        <dbReference type="Pfam" id="PF01545"/>
    </source>
</evidence>
<evidence type="ECO:0000256" key="3">
    <source>
        <dbReference type="ARBA" id="ARBA00022448"/>
    </source>
</evidence>
<feature type="region of interest" description="Disordered" evidence="9">
    <location>
        <begin position="1"/>
        <end position="27"/>
    </location>
</feature>
<keyword evidence="5" id="KW-0862">Zinc</keyword>
<reference evidence="13" key="1">
    <citation type="submission" date="2021-02" db="EMBL/GenBank/DDBJ databases">
        <title>Genome sequence of Rhodospirillales sp. strain TMPK1 isolated from soil.</title>
        <authorList>
            <person name="Nakai R."/>
            <person name="Kusada H."/>
            <person name="Tamaki H."/>
        </authorList>
    </citation>
    <scope>NUCLEOTIDE SEQUENCE</scope>
    <source>
        <strain evidence="13">TMPK1</strain>
    </source>
</reference>
<dbReference type="PANTHER" id="PTHR11562">
    <property type="entry name" value="CATION EFFLUX PROTEIN/ ZINC TRANSPORTER"/>
    <property type="match status" value="1"/>
</dbReference>
<evidence type="ECO:0000256" key="1">
    <source>
        <dbReference type="ARBA" id="ARBA00004141"/>
    </source>
</evidence>
<proteinExistence type="inferred from homology"/>
<dbReference type="InterPro" id="IPR027470">
    <property type="entry name" value="Cation_efflux_CTD"/>
</dbReference>
<keyword evidence="8 10" id="KW-0472">Membrane</keyword>
<keyword evidence="4 10" id="KW-0812">Transmembrane</keyword>
<evidence type="ECO:0000313" key="14">
    <source>
        <dbReference type="Proteomes" id="UP000681075"/>
    </source>
</evidence>
<dbReference type="InterPro" id="IPR036837">
    <property type="entry name" value="Cation_efflux_CTD_sf"/>
</dbReference>
<feature type="domain" description="Cation efflux protein cytoplasmic" evidence="12">
    <location>
        <begin position="229"/>
        <end position="302"/>
    </location>
</feature>
<feature type="domain" description="Cation efflux protein transmembrane" evidence="11">
    <location>
        <begin position="37"/>
        <end position="222"/>
    </location>
</feature>
<feature type="transmembrane region" description="Helical" evidence="10">
    <location>
        <begin position="138"/>
        <end position="156"/>
    </location>
</feature>
<accession>A0A8S8X9C9</accession>
<comment type="subcellular location">
    <subcellularLocation>
        <location evidence="1">Membrane</location>
        <topology evidence="1">Multi-pass membrane protein</topology>
    </subcellularLocation>
</comment>
<dbReference type="PANTHER" id="PTHR11562:SF17">
    <property type="entry name" value="RE54080P-RELATED"/>
    <property type="match status" value="1"/>
</dbReference>
<evidence type="ECO:0000313" key="13">
    <source>
        <dbReference type="EMBL" id="GIL40608.1"/>
    </source>
</evidence>
<feature type="compositionally biased region" description="Basic residues" evidence="9">
    <location>
        <begin position="1"/>
        <end position="19"/>
    </location>
</feature>
<dbReference type="InterPro" id="IPR050681">
    <property type="entry name" value="CDF/SLC30A"/>
</dbReference>
<evidence type="ECO:0000256" key="2">
    <source>
        <dbReference type="ARBA" id="ARBA00008873"/>
    </source>
</evidence>
<dbReference type="GO" id="GO:0005385">
    <property type="term" value="F:zinc ion transmembrane transporter activity"/>
    <property type="evidence" value="ECO:0007669"/>
    <property type="project" value="TreeGrafter"/>
</dbReference>
<organism evidence="13 14">
    <name type="scientific">Roseiterribacter gracilis</name>
    <dbReference type="NCBI Taxonomy" id="2812848"/>
    <lineage>
        <taxon>Bacteria</taxon>
        <taxon>Pseudomonadati</taxon>
        <taxon>Pseudomonadota</taxon>
        <taxon>Alphaproteobacteria</taxon>
        <taxon>Rhodospirillales</taxon>
        <taxon>Roseiterribacteraceae</taxon>
        <taxon>Roseiterribacter</taxon>
    </lineage>
</organism>
<dbReference type="SUPFAM" id="SSF160240">
    <property type="entry name" value="Cation efflux protein cytoplasmic domain-like"/>
    <property type="match status" value="1"/>
</dbReference>
<dbReference type="EMBL" id="BOPV01000001">
    <property type="protein sequence ID" value="GIL40608.1"/>
    <property type="molecule type" value="Genomic_DNA"/>
</dbReference>
<sequence>MPPSHTHSHHAHDHHHGHSHSHDHGTPPSRWSSRFALSVALNLGFVVVEAVYGVLANSSALLADAGHNLSDVLSLLLAWGASWLATRRPTARRTYGLRRSSILASLLNAAILFVAIGAIAIEALGRFHTPEAIATNEVMAVAAIGIFVNLGSAFLFQHHHGDLNVRGAFLHMLADAGVSLGVVIAAFLVQRTGALWIDPAASLAIVVVIAIGTWGLLRDSVSMALDAVPPGIDEAAVRRYLADLPGVAQVHDLHIWALSTTETALTAHLVRPAATLDDAFLDATANALKQQFAIHHVTLQIECGDTTHPCPLHQRSH</sequence>
<evidence type="ECO:0000259" key="12">
    <source>
        <dbReference type="Pfam" id="PF16916"/>
    </source>
</evidence>
<protein>
    <submittedName>
        <fullName evidence="13">Cobalt transporter</fullName>
    </submittedName>
</protein>
<name>A0A8S8X9C9_9PROT</name>
<keyword evidence="3" id="KW-0813">Transport</keyword>
<dbReference type="InterPro" id="IPR058533">
    <property type="entry name" value="Cation_efflux_TM"/>
</dbReference>
<keyword evidence="14" id="KW-1185">Reference proteome</keyword>
<evidence type="ECO:0000256" key="5">
    <source>
        <dbReference type="ARBA" id="ARBA00022906"/>
    </source>
</evidence>
<dbReference type="InterPro" id="IPR027469">
    <property type="entry name" value="Cation_efflux_TMD_sf"/>
</dbReference>
<dbReference type="Pfam" id="PF01545">
    <property type="entry name" value="Cation_efflux"/>
    <property type="match status" value="1"/>
</dbReference>
<feature type="transmembrane region" description="Helical" evidence="10">
    <location>
        <begin position="168"/>
        <end position="189"/>
    </location>
</feature>
<dbReference type="SUPFAM" id="SSF161111">
    <property type="entry name" value="Cation efflux protein transmembrane domain-like"/>
    <property type="match status" value="1"/>
</dbReference>
<gene>
    <name evidence="13" type="ORF">TMPK1_28450</name>
</gene>
<evidence type="ECO:0000256" key="7">
    <source>
        <dbReference type="ARBA" id="ARBA00023065"/>
    </source>
</evidence>
<keyword evidence="5" id="KW-0864">Zinc transport</keyword>
<evidence type="ECO:0000256" key="4">
    <source>
        <dbReference type="ARBA" id="ARBA00022692"/>
    </source>
</evidence>
<dbReference type="Proteomes" id="UP000681075">
    <property type="component" value="Unassembled WGS sequence"/>
</dbReference>
<feature type="transmembrane region" description="Helical" evidence="10">
    <location>
        <begin position="106"/>
        <end position="126"/>
    </location>
</feature>
<keyword evidence="6 10" id="KW-1133">Transmembrane helix</keyword>
<feature type="transmembrane region" description="Helical" evidence="10">
    <location>
        <begin position="195"/>
        <end position="217"/>
    </location>
</feature>
<comment type="similarity">
    <text evidence="2">Belongs to the cation diffusion facilitator (CDF) transporter (TC 2.A.4) family. SLC30A subfamily.</text>
</comment>
<comment type="caution">
    <text evidence="13">The sequence shown here is derived from an EMBL/GenBank/DDBJ whole genome shotgun (WGS) entry which is preliminary data.</text>
</comment>
<dbReference type="Gene3D" id="1.20.1510.10">
    <property type="entry name" value="Cation efflux protein transmembrane domain"/>
    <property type="match status" value="1"/>
</dbReference>
<dbReference type="AlphaFoldDB" id="A0A8S8X9C9"/>
<evidence type="ECO:0000256" key="8">
    <source>
        <dbReference type="ARBA" id="ARBA00023136"/>
    </source>
</evidence>
<dbReference type="RefSeq" id="WP_420243739.1">
    <property type="nucleotide sequence ID" value="NZ_BOPV01000001.1"/>
</dbReference>
<evidence type="ECO:0000256" key="6">
    <source>
        <dbReference type="ARBA" id="ARBA00022989"/>
    </source>
</evidence>
<dbReference type="NCBIfam" id="TIGR01297">
    <property type="entry name" value="CDF"/>
    <property type="match status" value="1"/>
</dbReference>
<evidence type="ECO:0000256" key="9">
    <source>
        <dbReference type="SAM" id="MobiDB-lite"/>
    </source>
</evidence>
<keyword evidence="7" id="KW-0406">Ion transport</keyword>